<dbReference type="Gene3D" id="3.10.129.110">
    <property type="entry name" value="Polyketide synthase dehydratase"/>
    <property type="match status" value="1"/>
</dbReference>
<dbReference type="Gene3D" id="1.10.1200.10">
    <property type="entry name" value="ACP-like"/>
    <property type="match status" value="1"/>
</dbReference>
<dbReference type="InterPro" id="IPR032821">
    <property type="entry name" value="PKS_assoc"/>
</dbReference>
<dbReference type="InterPro" id="IPR036736">
    <property type="entry name" value="ACP-like_sf"/>
</dbReference>
<feature type="domain" description="Ketosynthase family 3 (KS3)" evidence="7">
    <location>
        <begin position="18"/>
        <end position="474"/>
    </location>
</feature>
<feature type="region of interest" description="N-terminal hotdog fold" evidence="5">
    <location>
        <begin position="1758"/>
        <end position="1889"/>
    </location>
</feature>
<dbReference type="InterPro" id="IPR006162">
    <property type="entry name" value="Ppantetheine_attach_site"/>
</dbReference>
<dbReference type="InterPro" id="IPR016035">
    <property type="entry name" value="Acyl_Trfase/lysoPLipase"/>
</dbReference>
<feature type="domain" description="PKS/mFAS DH" evidence="8">
    <location>
        <begin position="1758"/>
        <end position="2051"/>
    </location>
</feature>
<dbReference type="InterPro" id="IPR016039">
    <property type="entry name" value="Thiolase-like"/>
</dbReference>
<dbReference type="SMART" id="SM00827">
    <property type="entry name" value="PKS_AT"/>
    <property type="match status" value="1"/>
</dbReference>
<keyword evidence="10" id="KW-1185">Reference proteome</keyword>
<organism evidence="9 10">
    <name type="scientific">Streptomyces ochraceiscleroticus</name>
    <dbReference type="NCBI Taxonomy" id="47761"/>
    <lineage>
        <taxon>Bacteria</taxon>
        <taxon>Bacillati</taxon>
        <taxon>Actinomycetota</taxon>
        <taxon>Actinomycetes</taxon>
        <taxon>Kitasatosporales</taxon>
        <taxon>Streptomycetaceae</taxon>
        <taxon>Streptomyces</taxon>
    </lineage>
</organism>
<evidence type="ECO:0000256" key="2">
    <source>
        <dbReference type="ARBA" id="ARBA00022553"/>
    </source>
</evidence>
<dbReference type="InterPro" id="IPR057326">
    <property type="entry name" value="KR_dom"/>
</dbReference>
<dbReference type="PROSITE" id="PS00012">
    <property type="entry name" value="PHOSPHOPANTETHEINE"/>
    <property type="match status" value="1"/>
</dbReference>
<feature type="active site" description="Proton acceptor; for dehydratase activity" evidence="5">
    <location>
        <position position="1790"/>
    </location>
</feature>
<dbReference type="Pfam" id="PF02801">
    <property type="entry name" value="Ketoacyl-synt_C"/>
    <property type="match status" value="1"/>
</dbReference>
<dbReference type="InterPro" id="IPR013968">
    <property type="entry name" value="PKS_KR"/>
</dbReference>
<feature type="region of interest" description="C-terminal hotdog fold" evidence="5">
    <location>
        <begin position="1902"/>
        <end position="2051"/>
    </location>
</feature>
<accession>A0ABW1MMU0</accession>
<dbReference type="Gene3D" id="3.40.47.10">
    <property type="match status" value="1"/>
</dbReference>
<dbReference type="EMBL" id="JBHSPX010000004">
    <property type="protein sequence ID" value="MFC6064319.1"/>
    <property type="molecule type" value="Genomic_DNA"/>
</dbReference>
<name>A0ABW1MMU0_9ACTN</name>
<sequence length="2066" mass="220400">MQTRSGPQSSEIDRRLARDPLAIVGLAGKFPKASDVREFWDNIVAARDCSDVVPESWWSTEHYYDPNPFTEDKTYCRRGGFLTPEIFDPREFGMPPNTVDSTGLVQLLSLVVAKETLHDAGCGRGDWYDPARTGVVLGVCGTNSTLIPLAARLLVPQVAETMVALGVPEEKARQVLQTRLAALPGWTEDSFPGILGNVVSGRVANRLNLGAANHTVDAACASSLTALRSAADELLSRRADLMLTGGCDADNSIVSFMCFSKTPALSFTSQVRPFDAEADGTLVGEGIGMLALKRLEDATQHGDRIYAVLRGLGSSSDGRAQSIYAPCGNGQLTALRRAYEDADCAPQSVELIEAHGTGTPTGDQVELSSLNTLLATPDEHHYAAVGSVKSQIGHAKAAAGVAGLIKTTLALHHKVLPPTINVDSPSPESLREDSALYVNTAARPWVRDASRPVRRAGVSAFGFGGVNYHAVLEEAPPGAGQQEYALHRTPRACLWHAADAQELQQMLERRDPPSTDPAPEASARIGFVATDEQQYEELLALAVEKLRSDLGKESWSHPRGVHYRRAGLPADTRAGALFAGQGSQYVEMGLHAAMGLPPVRAAFDTANALFPSADSLARAVFPPLGTGDPQAHSARLRRTSYAQSAIGALSMGQYRYLRELGFAPHGLLGHSFGELTALWAAGVLDDESFTALARARGQAMEQPPGEGTDPGAMAAVRGPADALTEALREHPDLALCNRNAPDDHTVGGPTAAVRRFVEWCADRDLTVRELPVAAAFHTAHVGHAAEAFGAACAEVDFGPPDLPVHANTTGAAYGQDAAHNRRTLVQQLQQPVDFAAGVEAMYADGIRVFVEFGPGRTLTGLVERILGDRDGQLISCDAGPGKDSCAALKDAAVRLAVLGLPLSGIDRYDAPPRAQRPAPSTVARALEGPLFAVEKLRPIYEKRLAEAAAEARQEQLLSPQPGLLPAPAAAVHDQEADPLTRAAAEHLAAHTRYLDGQLRTAEQLTGLLREGTSGGRVEDSLAAAVHAVTEHSLALGEAHTKAGQVVTDLLRMPGDAQPLPPYDALDGDTPADQDGRLPVIPHQAGHAPAAPPTENNDQPAPPVGTSALAELWATGGATEPQATMDVGAVDPDELERVFRAVVAEKTGYDIDMIEPDMYIQEDLGIDSLKQVEIGAEMWRRYPVIGRSEMYRFSEAKTVRELTKLLEDVITGPAKPQLQPGRQDAHAGHVYVGLRELPAIDACTAAYGEKPHALIIDDGGELATVLSQSLASQGWQTCRVLLPAGGPSDQEDQAADNGEQEPGLWCLEDWEEETLDACLRGIQANSPRIDLCVLPVSRSAPGDANRAVERLRHAVLMAKHVRPALEDAAQAGTRAGLVAVTQLDGALGYAGAGGDTTAALAGGLGGLVKSFALEATTVFCRALDFAPEMPDQEVADAFTTEIADLATDVREVALHGTVRRTPHLSATPSSLLPAPRQPAELTEQDVVVVTGGAAGITAWCVEELARTYPCRYLLLGRTPLEDEPAWAAHLDSEEALRRALEDQAGEAGEDPTAEAARSRIEKRTRQLVHQRGIRSTLEALRAHGAQAEYLSADVRDAAAVATALAPYADCITGVLHGAGILRDRSLNEATPESIAAVVDTKLAGLSNVLNALHPDRLRHLLLFSSVAGIWGNVRQTDYALANESLNRFGCAFQAAHPDCRVMPIAWGPWSGGMAAAVQQVFTDAGVPVLSREEGCAHLLTELANRDGGGSAVAVIGPTAPLYHRIERLPDQGLTAHRMLTGLEDEPVLRDHCFFEHAPTLPMTAAIGWALHTIERAHGGGRPVVEARDFRITHGITFPGGHEERFRVRLAPEPTTGGTPGTGSVRLIVHDTGQRQKQRFEGCFRQAEQAPEAPRTDVPPPPYTLDEALHPGYTDGRLFHGPSLAGLRNVLQDQDNRLVIAARMPDPGLANGAYAGQLYSPALADLLLQVALLALLKRTETRDIPLPVSIERLELFSPLPDDGEFVITVDVQDDDVATPFFTRCTLTASSPEGRIHQRWTGVHMLWISPTYLANGIAGQANVVDSIQG</sequence>
<dbReference type="SUPFAM" id="SSF51735">
    <property type="entry name" value="NAD(P)-binding Rossmann-fold domains"/>
    <property type="match status" value="1"/>
</dbReference>
<comment type="caution">
    <text evidence="9">The sequence shown here is derived from an EMBL/GenBank/DDBJ whole genome shotgun (WGS) entry which is preliminary data.</text>
</comment>
<dbReference type="RefSeq" id="WP_063761873.1">
    <property type="nucleotide sequence ID" value="NZ_JBHSPX010000004.1"/>
</dbReference>
<evidence type="ECO:0000259" key="7">
    <source>
        <dbReference type="PROSITE" id="PS52004"/>
    </source>
</evidence>
<dbReference type="Gene3D" id="3.30.70.250">
    <property type="entry name" value="Malonyl-CoA ACP transacylase, ACP-binding"/>
    <property type="match status" value="1"/>
</dbReference>
<dbReference type="SMART" id="SM00825">
    <property type="entry name" value="PKS_KS"/>
    <property type="match status" value="1"/>
</dbReference>
<gene>
    <name evidence="9" type="ORF">ACFP4F_17440</name>
</gene>
<evidence type="ECO:0000256" key="1">
    <source>
        <dbReference type="ARBA" id="ARBA00022450"/>
    </source>
</evidence>
<dbReference type="InterPro" id="IPR052568">
    <property type="entry name" value="PKS-FAS_Synthase"/>
</dbReference>
<evidence type="ECO:0000259" key="8">
    <source>
        <dbReference type="PROSITE" id="PS52019"/>
    </source>
</evidence>
<dbReference type="Proteomes" id="UP001596139">
    <property type="component" value="Unassembled WGS sequence"/>
</dbReference>
<keyword evidence="1" id="KW-0596">Phosphopantetheine</keyword>
<dbReference type="InterPro" id="IPR016036">
    <property type="entry name" value="Malonyl_transacylase_ACP-bd"/>
</dbReference>
<evidence type="ECO:0000256" key="3">
    <source>
        <dbReference type="ARBA" id="ARBA00022679"/>
    </source>
</evidence>
<dbReference type="InterPro" id="IPR020841">
    <property type="entry name" value="PKS_Beta-ketoAc_synthase_dom"/>
</dbReference>
<dbReference type="InterPro" id="IPR009081">
    <property type="entry name" value="PP-bd_ACP"/>
</dbReference>
<proteinExistence type="predicted"/>
<dbReference type="Pfam" id="PF00550">
    <property type="entry name" value="PP-binding"/>
    <property type="match status" value="1"/>
</dbReference>
<keyword evidence="2" id="KW-0597">Phosphoprotein</keyword>
<dbReference type="InterPro" id="IPR014031">
    <property type="entry name" value="Ketoacyl_synth_C"/>
</dbReference>
<dbReference type="PANTHER" id="PTHR43074:SF1">
    <property type="entry name" value="BETA-KETOACYL SYNTHASE FAMILY PROTEIN-RELATED"/>
    <property type="match status" value="1"/>
</dbReference>
<keyword evidence="4" id="KW-0045">Antibiotic biosynthesis</keyword>
<dbReference type="InterPro" id="IPR036291">
    <property type="entry name" value="NAD(P)-bd_dom_sf"/>
</dbReference>
<dbReference type="InterPro" id="IPR014043">
    <property type="entry name" value="Acyl_transferase_dom"/>
</dbReference>
<dbReference type="CDD" id="cd00833">
    <property type="entry name" value="PKS"/>
    <property type="match status" value="1"/>
</dbReference>
<dbReference type="Pfam" id="PF08659">
    <property type="entry name" value="KR"/>
    <property type="match status" value="1"/>
</dbReference>
<feature type="active site" description="Proton donor; for dehydratase activity" evidence="5">
    <location>
        <position position="1963"/>
    </location>
</feature>
<dbReference type="Gene3D" id="3.40.366.10">
    <property type="entry name" value="Malonyl-Coenzyme A Acyl Carrier Protein, domain 2"/>
    <property type="match status" value="1"/>
</dbReference>
<dbReference type="SUPFAM" id="SSF47336">
    <property type="entry name" value="ACP-like"/>
    <property type="match status" value="1"/>
</dbReference>
<evidence type="ECO:0000256" key="6">
    <source>
        <dbReference type="SAM" id="MobiDB-lite"/>
    </source>
</evidence>
<evidence type="ECO:0000256" key="5">
    <source>
        <dbReference type="PROSITE-ProRule" id="PRU01363"/>
    </source>
</evidence>
<feature type="compositionally biased region" description="Acidic residues" evidence="6">
    <location>
        <begin position="1542"/>
        <end position="1551"/>
    </location>
</feature>
<dbReference type="SMART" id="SM00822">
    <property type="entry name" value="PKS_KR"/>
    <property type="match status" value="1"/>
</dbReference>
<dbReference type="PANTHER" id="PTHR43074">
    <property type="entry name" value="OMEGA-3 POLYUNSATURATED FATTY ACID SYNTHASE PFAB-RELATED"/>
    <property type="match status" value="1"/>
</dbReference>
<dbReference type="PROSITE" id="PS52019">
    <property type="entry name" value="PKS_MFAS_DH"/>
    <property type="match status" value="1"/>
</dbReference>
<dbReference type="Gene3D" id="3.40.50.720">
    <property type="entry name" value="NAD(P)-binding Rossmann-like Domain"/>
    <property type="match status" value="1"/>
</dbReference>
<evidence type="ECO:0000313" key="9">
    <source>
        <dbReference type="EMBL" id="MFC6064319.1"/>
    </source>
</evidence>
<dbReference type="Pfam" id="PF00109">
    <property type="entry name" value="ketoacyl-synt"/>
    <property type="match status" value="1"/>
</dbReference>
<dbReference type="Pfam" id="PF00698">
    <property type="entry name" value="Acyl_transf_1"/>
    <property type="match status" value="1"/>
</dbReference>
<dbReference type="SUPFAM" id="SSF52151">
    <property type="entry name" value="FabD/lysophospholipase-like"/>
    <property type="match status" value="1"/>
</dbReference>
<dbReference type="SUPFAM" id="SSF53901">
    <property type="entry name" value="Thiolase-like"/>
    <property type="match status" value="1"/>
</dbReference>
<dbReference type="InterPro" id="IPR042104">
    <property type="entry name" value="PKS_dehydratase_sf"/>
</dbReference>
<dbReference type="PROSITE" id="PS52004">
    <property type="entry name" value="KS3_2"/>
    <property type="match status" value="1"/>
</dbReference>
<evidence type="ECO:0000256" key="4">
    <source>
        <dbReference type="ARBA" id="ARBA00023194"/>
    </source>
</evidence>
<dbReference type="InterPro" id="IPR001227">
    <property type="entry name" value="Ac_transferase_dom_sf"/>
</dbReference>
<feature type="region of interest" description="Disordered" evidence="6">
    <location>
        <begin position="1055"/>
        <end position="1103"/>
    </location>
</feature>
<dbReference type="InterPro" id="IPR014030">
    <property type="entry name" value="Ketoacyl_synth_N"/>
</dbReference>
<protein>
    <submittedName>
        <fullName evidence="9">Type I polyketide synthase</fullName>
    </submittedName>
</protein>
<feature type="region of interest" description="Disordered" evidence="6">
    <location>
        <begin position="1540"/>
        <end position="1560"/>
    </location>
</feature>
<evidence type="ECO:0000313" key="10">
    <source>
        <dbReference type="Proteomes" id="UP001596139"/>
    </source>
</evidence>
<keyword evidence="3" id="KW-0808">Transferase</keyword>
<dbReference type="Pfam" id="PF16197">
    <property type="entry name" value="KAsynt_C_assoc"/>
    <property type="match status" value="1"/>
</dbReference>
<reference evidence="10" key="1">
    <citation type="journal article" date="2019" name="Int. J. Syst. Evol. Microbiol.">
        <title>The Global Catalogue of Microorganisms (GCM) 10K type strain sequencing project: providing services to taxonomists for standard genome sequencing and annotation.</title>
        <authorList>
            <consortium name="The Broad Institute Genomics Platform"/>
            <consortium name="The Broad Institute Genome Sequencing Center for Infectious Disease"/>
            <person name="Wu L."/>
            <person name="Ma J."/>
        </authorList>
    </citation>
    <scope>NUCLEOTIDE SEQUENCE [LARGE SCALE GENOMIC DNA]</scope>
    <source>
        <strain evidence="10">CGMCC 1.15180</strain>
    </source>
</reference>
<dbReference type="InterPro" id="IPR049900">
    <property type="entry name" value="PKS_mFAS_DH"/>
</dbReference>
<dbReference type="SUPFAM" id="SSF55048">
    <property type="entry name" value="Probable ACP-binding domain of malonyl-CoA ACP transacylase"/>
    <property type="match status" value="1"/>
</dbReference>